<dbReference type="Proteomes" id="UP000255264">
    <property type="component" value="Unassembled WGS sequence"/>
</dbReference>
<dbReference type="RefSeq" id="WP_115002749.1">
    <property type="nucleotide sequence ID" value="NZ_UGHS01000002.1"/>
</dbReference>
<dbReference type="InterPro" id="IPR005883">
    <property type="entry name" value="PilM"/>
</dbReference>
<proteinExistence type="predicted"/>
<evidence type="ECO:0000313" key="2">
    <source>
        <dbReference type="Proteomes" id="UP000255264"/>
    </source>
</evidence>
<gene>
    <name evidence="1" type="ORF">NCTC13335_00545</name>
</gene>
<dbReference type="Gene3D" id="3.30.1490.300">
    <property type="match status" value="1"/>
</dbReference>
<name>A0A377IX73_9PAST</name>
<dbReference type="EMBL" id="UGHS01000002">
    <property type="protein sequence ID" value="STO92699.1"/>
    <property type="molecule type" value="Genomic_DNA"/>
</dbReference>
<keyword evidence="2" id="KW-1185">Reference proteome</keyword>
<reference evidence="1 2" key="1">
    <citation type="submission" date="2018-06" db="EMBL/GenBank/DDBJ databases">
        <authorList>
            <consortium name="Pathogen Informatics"/>
            <person name="Doyle S."/>
        </authorList>
    </citation>
    <scope>NUCLEOTIDE SEQUENCE [LARGE SCALE GENOMIC DNA]</scope>
    <source>
        <strain evidence="1 2">NCTC13335</strain>
    </source>
</reference>
<dbReference type="AlphaFoldDB" id="A0A377IX73"/>
<dbReference type="Pfam" id="PF11104">
    <property type="entry name" value="PilM_2"/>
    <property type="match status" value="1"/>
</dbReference>
<sequence length="251" mass="29015">MHSAVKAKQSSPIGVHADTQQLYFVWFENDRICSRTQPKDSPLPADLTALLNTKQRHRRVVCAVPPQLVWSKSLILPQSLDADECEQQSRFILQKSLPVALDELWFDYRANSLPQGCRLEITAIRQRLALDFLQQFSPCQPNILDTQVNSLLRAFTYLLQQSVQNRLLVYIHGQQSLMLCERAQQCQIRQGGTDLQALYRDFQQYFKEPCEQIYVYSDIERKLPADWQRVDCVCSPIALGNALWPKFEQGE</sequence>
<dbReference type="Gene3D" id="3.30.420.40">
    <property type="match status" value="2"/>
</dbReference>
<organism evidence="1 2">
    <name type="scientific">Haemophilus pittmaniae</name>
    <dbReference type="NCBI Taxonomy" id="249188"/>
    <lineage>
        <taxon>Bacteria</taxon>
        <taxon>Pseudomonadati</taxon>
        <taxon>Pseudomonadota</taxon>
        <taxon>Gammaproteobacteria</taxon>
        <taxon>Pasteurellales</taxon>
        <taxon>Pasteurellaceae</taxon>
        <taxon>Haemophilus</taxon>
    </lineage>
</organism>
<evidence type="ECO:0000313" key="1">
    <source>
        <dbReference type="EMBL" id="STO92699.1"/>
    </source>
</evidence>
<protein>
    <submittedName>
        <fullName evidence="1">Competence protein A</fullName>
    </submittedName>
</protein>
<accession>A0A377IX73</accession>
<dbReference type="OrthoDB" id="5686413at2"/>